<evidence type="ECO:0000256" key="2">
    <source>
        <dbReference type="ARBA" id="ARBA00006219"/>
    </source>
</evidence>
<reference evidence="11 12" key="1">
    <citation type="journal article" date="2023" name="Sci. Data">
        <title>Genome assembly of the Korean intertidal mud-creeper Batillaria attramentaria.</title>
        <authorList>
            <person name="Patra A.K."/>
            <person name="Ho P.T."/>
            <person name="Jun S."/>
            <person name="Lee S.J."/>
            <person name="Kim Y."/>
            <person name="Won Y.J."/>
        </authorList>
    </citation>
    <scope>NUCLEOTIDE SEQUENCE [LARGE SCALE GENOMIC DNA]</scope>
    <source>
        <strain evidence="11">Wonlab-2016</strain>
    </source>
</reference>
<name>A0ABD0MD62_9CAEN</name>
<evidence type="ECO:0000256" key="5">
    <source>
        <dbReference type="ARBA" id="ARBA00022777"/>
    </source>
</evidence>
<evidence type="ECO:0000313" key="11">
    <source>
        <dbReference type="EMBL" id="KAK7508726.1"/>
    </source>
</evidence>
<keyword evidence="4" id="KW-0808">Transferase</keyword>
<evidence type="ECO:0000256" key="9">
    <source>
        <dbReference type="ARBA" id="ARBA00040505"/>
    </source>
</evidence>
<dbReference type="Gene3D" id="3.90.1200.10">
    <property type="match status" value="1"/>
</dbReference>
<dbReference type="Pfam" id="PF01636">
    <property type="entry name" value="APH"/>
    <property type="match status" value="1"/>
</dbReference>
<dbReference type="AlphaFoldDB" id="A0ABD0MD62"/>
<dbReference type="GO" id="GO:0047992">
    <property type="term" value="F:hydroxylysine kinase activity"/>
    <property type="evidence" value="ECO:0007669"/>
    <property type="project" value="UniProtKB-EC"/>
</dbReference>
<keyword evidence="3" id="KW-0963">Cytoplasm</keyword>
<dbReference type="InterPro" id="IPR050249">
    <property type="entry name" value="Pseudomonas-type_ThrB"/>
</dbReference>
<dbReference type="Proteomes" id="UP001519460">
    <property type="component" value="Unassembled WGS sequence"/>
</dbReference>
<keyword evidence="5" id="KW-0418">Kinase</keyword>
<evidence type="ECO:0000256" key="1">
    <source>
        <dbReference type="ARBA" id="ARBA00004496"/>
    </source>
</evidence>
<evidence type="ECO:0000256" key="4">
    <source>
        <dbReference type="ARBA" id="ARBA00022679"/>
    </source>
</evidence>
<dbReference type="EMBL" id="JACVVK020000001">
    <property type="protein sequence ID" value="KAK7508726.1"/>
    <property type="molecule type" value="Genomic_DNA"/>
</dbReference>
<dbReference type="FunFam" id="3.30.200.20:FF:000549">
    <property type="entry name" value="hydroxylysine kinase"/>
    <property type="match status" value="1"/>
</dbReference>
<comment type="subcellular location">
    <subcellularLocation>
        <location evidence="1">Cytoplasm</location>
    </subcellularLocation>
</comment>
<evidence type="ECO:0000256" key="8">
    <source>
        <dbReference type="ARBA" id="ARBA00038873"/>
    </source>
</evidence>
<evidence type="ECO:0000256" key="3">
    <source>
        <dbReference type="ARBA" id="ARBA00022490"/>
    </source>
</evidence>
<dbReference type="PANTHER" id="PTHR21064:SF1">
    <property type="entry name" value="HYDROXYLYSINE KINASE"/>
    <property type="match status" value="1"/>
</dbReference>
<evidence type="ECO:0000256" key="7">
    <source>
        <dbReference type="ARBA" id="ARBA00037368"/>
    </source>
</evidence>
<dbReference type="InterPro" id="IPR002575">
    <property type="entry name" value="Aminoglycoside_PTrfase"/>
</dbReference>
<evidence type="ECO:0000313" key="12">
    <source>
        <dbReference type="Proteomes" id="UP001519460"/>
    </source>
</evidence>
<sequence>MSENDNSDAKLFRPQLSSQTVATLTRRLYGLHVLTSRELDSYDDRNFHITVDDNDVQNAHLEALWPHGYVLKVLNSLDSKEPEVIKAKCDIILHAYRKGFPTPRPVPSTSGQLYALETLAREQPNDTGGGDTVETDVYLVRLFEFLPGTTLASVELTPTLAFQVGHYAAMLDNSLKDFDDSGCPELVVGWNMQTIPSLRNKLHAIKDPEKVKVVAEVIGEWEKILNRVIHSDFNDHNILVQSSVGVSSPSSSSLQEMDVCGILDFGDATKSLLIVEVAVAMTYMTVRCPVNFDPDKMAGHVLAGYLSEVRLPRSELQSLPITVCARFSQSLTVGHYKLSLDPENSYIMVHADKVWPHLHRLWSRPRDDTLDIWKSVVEDHGVTFPGD</sequence>
<evidence type="ECO:0000256" key="6">
    <source>
        <dbReference type="ARBA" id="ARBA00036820"/>
    </source>
</evidence>
<proteinExistence type="inferred from homology"/>
<gene>
    <name evidence="11" type="ORF">BaRGS_00000292</name>
</gene>
<dbReference type="PANTHER" id="PTHR21064">
    <property type="entry name" value="AMINOGLYCOSIDE PHOSPHOTRANSFERASE DOMAIN-CONTAINING PROTEIN-RELATED"/>
    <property type="match status" value="1"/>
</dbReference>
<accession>A0ABD0MD62</accession>
<comment type="caution">
    <text evidence="11">The sequence shown here is derived from an EMBL/GenBank/DDBJ whole genome shotgun (WGS) entry which is preliminary data.</text>
</comment>
<keyword evidence="12" id="KW-1185">Reference proteome</keyword>
<dbReference type="InterPro" id="IPR011009">
    <property type="entry name" value="Kinase-like_dom_sf"/>
</dbReference>
<comment type="similarity">
    <text evidence="2">Belongs to the aminoglycoside phosphotransferase family.</text>
</comment>
<dbReference type="SUPFAM" id="SSF56112">
    <property type="entry name" value="Protein kinase-like (PK-like)"/>
    <property type="match status" value="1"/>
</dbReference>
<protein>
    <recommendedName>
        <fullName evidence="9">Hydroxylysine kinase</fullName>
        <ecNumber evidence="8">2.7.1.81</ecNumber>
    </recommendedName>
</protein>
<dbReference type="GO" id="GO:0005737">
    <property type="term" value="C:cytoplasm"/>
    <property type="evidence" value="ECO:0007669"/>
    <property type="project" value="UniProtKB-SubCell"/>
</dbReference>
<evidence type="ECO:0000259" key="10">
    <source>
        <dbReference type="Pfam" id="PF01636"/>
    </source>
</evidence>
<organism evidence="11 12">
    <name type="scientific">Batillaria attramentaria</name>
    <dbReference type="NCBI Taxonomy" id="370345"/>
    <lineage>
        <taxon>Eukaryota</taxon>
        <taxon>Metazoa</taxon>
        <taxon>Spiralia</taxon>
        <taxon>Lophotrochozoa</taxon>
        <taxon>Mollusca</taxon>
        <taxon>Gastropoda</taxon>
        <taxon>Caenogastropoda</taxon>
        <taxon>Sorbeoconcha</taxon>
        <taxon>Cerithioidea</taxon>
        <taxon>Batillariidae</taxon>
        <taxon>Batillaria</taxon>
    </lineage>
</organism>
<feature type="domain" description="Aminoglycoside phosphotransferase" evidence="10">
    <location>
        <begin position="69"/>
        <end position="293"/>
    </location>
</feature>
<comment type="function">
    <text evidence="7">Catalyzes the GTP-dependent phosphorylation of 5-hydroxy-L-lysine.</text>
</comment>
<dbReference type="EC" id="2.7.1.81" evidence="8"/>
<comment type="catalytic activity">
    <reaction evidence="6">
        <text>(5R)-5-hydroxy-L-lysine + GTP = (5R)-5-phosphooxy-L-lysine + GDP + H(+)</text>
        <dbReference type="Rhea" id="RHEA:19049"/>
        <dbReference type="ChEBI" id="CHEBI:15378"/>
        <dbReference type="ChEBI" id="CHEBI:37565"/>
        <dbReference type="ChEBI" id="CHEBI:57882"/>
        <dbReference type="ChEBI" id="CHEBI:58189"/>
        <dbReference type="ChEBI" id="CHEBI:58357"/>
        <dbReference type="EC" id="2.7.1.81"/>
    </reaction>
</comment>
<dbReference type="Gene3D" id="3.30.200.20">
    <property type="entry name" value="Phosphorylase Kinase, domain 1"/>
    <property type="match status" value="1"/>
</dbReference>